<organism evidence="8 9">
    <name type="scientific">Teichococcus aerophilus</name>
    <dbReference type="NCBI Taxonomy" id="1224513"/>
    <lineage>
        <taxon>Bacteria</taxon>
        <taxon>Pseudomonadati</taxon>
        <taxon>Pseudomonadota</taxon>
        <taxon>Alphaproteobacteria</taxon>
        <taxon>Acetobacterales</taxon>
        <taxon>Roseomonadaceae</taxon>
        <taxon>Roseomonas</taxon>
    </lineage>
</organism>
<dbReference type="InterPro" id="IPR013149">
    <property type="entry name" value="ADH-like_C"/>
</dbReference>
<keyword evidence="5" id="KW-0560">Oxidoreductase</keyword>
<protein>
    <submittedName>
        <fullName evidence="8">L-idonate 5-dehydrogenase</fullName>
    </submittedName>
</protein>
<dbReference type="SUPFAM" id="SSF50129">
    <property type="entry name" value="GroES-like"/>
    <property type="match status" value="1"/>
</dbReference>
<dbReference type="InterPro" id="IPR011032">
    <property type="entry name" value="GroES-like_sf"/>
</dbReference>
<evidence type="ECO:0000313" key="9">
    <source>
        <dbReference type="Proteomes" id="UP000626026"/>
    </source>
</evidence>
<dbReference type="PANTHER" id="PTHR43161:SF9">
    <property type="entry name" value="SORBITOL DEHYDROGENASE"/>
    <property type="match status" value="1"/>
</dbReference>
<dbReference type="InterPro" id="IPR036291">
    <property type="entry name" value="NAD(P)-bd_dom_sf"/>
</dbReference>
<comment type="similarity">
    <text evidence="2 6">Belongs to the zinc-containing alcohol dehydrogenase family.</text>
</comment>
<feature type="domain" description="Enoyl reductase (ER)" evidence="7">
    <location>
        <begin position="7"/>
        <end position="343"/>
    </location>
</feature>
<dbReference type="SMART" id="SM00829">
    <property type="entry name" value="PKS_ER"/>
    <property type="match status" value="1"/>
</dbReference>
<dbReference type="Proteomes" id="UP000626026">
    <property type="component" value="Unassembled WGS sequence"/>
</dbReference>
<evidence type="ECO:0000259" key="7">
    <source>
        <dbReference type="SMART" id="SM00829"/>
    </source>
</evidence>
<dbReference type="InterPro" id="IPR020843">
    <property type="entry name" value="ER"/>
</dbReference>
<comment type="cofactor">
    <cofactor evidence="1 6">
        <name>Zn(2+)</name>
        <dbReference type="ChEBI" id="CHEBI:29105"/>
    </cofactor>
</comment>
<sequence length="345" mass="36745">MRACVLHSAQDLRIEDRPEAPLGPHDVRLRVRAGGICGSDLHYFFHGRVGDFVIREPLVPGHEFAGEVAEVGAEVTRVAAGQRVCVNPGRNCGHCPRCREGRPNLCENVFFMGSASKFPHMQGGFAEYTTVRDIQCFPVSAELPFEEMAFAEPLSVALHAAHRAGNLMGSRVLVTGAGPIGQLVMLAARRGGAAHLAMTDMIDAPLDAARRMGADETFNVGQGTGELLEAAKASGGYDVVFEASGASAGLNAALLAVRAGGIVVQVGSLPGGETPVMANRVMAREIDLRGAFRFGDVFGDAVTCLEKRLIDIRPLLTGTYPIERASEAFAAAKDREHNLKVVIQF</sequence>
<keyword evidence="9" id="KW-1185">Reference proteome</keyword>
<proteinExistence type="inferred from homology"/>
<dbReference type="CDD" id="cd08232">
    <property type="entry name" value="idonate-5-DH"/>
    <property type="match status" value="1"/>
</dbReference>
<keyword evidence="4 6" id="KW-0862">Zinc</keyword>
<name>A0ABR7RIM2_9PROT</name>
<keyword evidence="3 6" id="KW-0479">Metal-binding</keyword>
<dbReference type="Gene3D" id="3.40.50.720">
    <property type="entry name" value="NAD(P)-binding Rossmann-like Domain"/>
    <property type="match status" value="1"/>
</dbReference>
<dbReference type="PROSITE" id="PS00059">
    <property type="entry name" value="ADH_ZINC"/>
    <property type="match status" value="1"/>
</dbReference>
<evidence type="ECO:0000256" key="1">
    <source>
        <dbReference type="ARBA" id="ARBA00001947"/>
    </source>
</evidence>
<evidence type="ECO:0000256" key="4">
    <source>
        <dbReference type="ARBA" id="ARBA00022833"/>
    </source>
</evidence>
<evidence type="ECO:0000256" key="3">
    <source>
        <dbReference type="ARBA" id="ARBA00022723"/>
    </source>
</evidence>
<dbReference type="RefSeq" id="WP_187783599.1">
    <property type="nucleotide sequence ID" value="NZ_JACTVA010000007.1"/>
</dbReference>
<dbReference type="PANTHER" id="PTHR43161">
    <property type="entry name" value="SORBITOL DEHYDROGENASE"/>
    <property type="match status" value="1"/>
</dbReference>
<dbReference type="Pfam" id="PF00107">
    <property type="entry name" value="ADH_zinc_N"/>
    <property type="match status" value="1"/>
</dbReference>
<dbReference type="Pfam" id="PF08240">
    <property type="entry name" value="ADH_N"/>
    <property type="match status" value="1"/>
</dbReference>
<accession>A0ABR7RIM2</accession>
<dbReference type="EMBL" id="JACTVA010000007">
    <property type="protein sequence ID" value="MBC9206421.1"/>
    <property type="molecule type" value="Genomic_DNA"/>
</dbReference>
<dbReference type="SUPFAM" id="SSF51735">
    <property type="entry name" value="NAD(P)-binding Rossmann-fold domains"/>
    <property type="match status" value="1"/>
</dbReference>
<dbReference type="Gene3D" id="3.90.180.10">
    <property type="entry name" value="Medium-chain alcohol dehydrogenases, catalytic domain"/>
    <property type="match status" value="1"/>
</dbReference>
<gene>
    <name evidence="8" type="ORF">IBL26_06200</name>
</gene>
<evidence type="ECO:0000256" key="6">
    <source>
        <dbReference type="RuleBase" id="RU361277"/>
    </source>
</evidence>
<dbReference type="InterPro" id="IPR013154">
    <property type="entry name" value="ADH-like_N"/>
</dbReference>
<evidence type="ECO:0000256" key="2">
    <source>
        <dbReference type="ARBA" id="ARBA00008072"/>
    </source>
</evidence>
<dbReference type="InterPro" id="IPR002328">
    <property type="entry name" value="ADH_Zn_CS"/>
</dbReference>
<evidence type="ECO:0000256" key="5">
    <source>
        <dbReference type="ARBA" id="ARBA00023002"/>
    </source>
</evidence>
<comment type="caution">
    <text evidence="8">The sequence shown here is derived from an EMBL/GenBank/DDBJ whole genome shotgun (WGS) entry which is preliminary data.</text>
</comment>
<evidence type="ECO:0000313" key="8">
    <source>
        <dbReference type="EMBL" id="MBC9206421.1"/>
    </source>
</evidence>
<reference evidence="8 9" key="1">
    <citation type="journal article" date="2013" name="Int. J. Syst. Evol. Microbiol.">
        <title>Roseomonas aerophila sp. nov., isolated from air.</title>
        <authorList>
            <person name="Kim S.J."/>
            <person name="Weon H.Y."/>
            <person name="Ahn J.H."/>
            <person name="Hong S.B."/>
            <person name="Seok S.J."/>
            <person name="Whang K.S."/>
            <person name="Kwon S.W."/>
        </authorList>
    </citation>
    <scope>NUCLEOTIDE SEQUENCE [LARGE SCALE GENOMIC DNA]</scope>
    <source>
        <strain evidence="8 9">NBRC 108923</strain>
    </source>
</reference>